<dbReference type="Pfam" id="PF13728">
    <property type="entry name" value="TraF"/>
    <property type="match status" value="1"/>
</dbReference>
<evidence type="ECO:0000256" key="1">
    <source>
        <dbReference type="SAM" id="SignalP"/>
    </source>
</evidence>
<keyword evidence="2" id="KW-0413">Isomerase</keyword>
<dbReference type="NCBIfam" id="NF010288">
    <property type="entry name" value="PRK13728.1"/>
    <property type="match status" value="1"/>
</dbReference>
<dbReference type="Gene3D" id="3.40.30.10">
    <property type="entry name" value="Glutaredoxin"/>
    <property type="match status" value="1"/>
</dbReference>
<keyword evidence="2" id="KW-0614">Plasmid</keyword>
<dbReference type="AlphaFoldDB" id="A0AA95GRM8"/>
<feature type="chain" id="PRO_5041714386" evidence="1">
    <location>
        <begin position="25"/>
        <end position="178"/>
    </location>
</feature>
<sequence length="178" mass="19407">MKTNLTIASILSLLVIGGATQASVKDEIKALYQAKGINTSVSSTAAAAPEKIVRLKNGRAVNAAEWKIVLFMQGNCGYCQQFDPVLKALSQKTGIKVFPYTLDGRSDMSFPSVIPATQEVVKTFFEQLPVVTPSTFLINVNSLKTVPILQGATDESRFMRQLDHAFERILVGDNRDAN</sequence>
<dbReference type="NCBIfam" id="TIGR02738">
    <property type="entry name" value="TrbB"/>
    <property type="match status" value="1"/>
</dbReference>
<reference evidence="2" key="1">
    <citation type="submission" date="2023-04" db="EMBL/GenBank/DDBJ databases">
        <title>Genome dynamics across the evolutionary transition to endosymbiosis.</title>
        <authorList>
            <person name="Siozios S."/>
            <person name="Nadal-Jimenez P."/>
            <person name="Azagi T."/>
            <person name="Sprong H."/>
            <person name="Frost C.L."/>
            <person name="Parratt S.R."/>
            <person name="Taylor G."/>
            <person name="Brettell L."/>
            <person name="Lew K.C."/>
            <person name="Croft L."/>
            <person name="King K.C."/>
            <person name="Brockhurst M.A."/>
            <person name="Hypsa V."/>
            <person name="Novakova E."/>
            <person name="Darby A.C."/>
            <person name="Hurst G.D.D."/>
        </authorList>
    </citation>
    <scope>NUCLEOTIDE SEQUENCE</scope>
    <source>
        <strain evidence="2">APv</strain>
        <plasmid evidence="2">paPv4</plasmid>
    </source>
</reference>
<keyword evidence="1" id="KW-0732">Signal</keyword>
<gene>
    <name evidence="2" type="primary">trbB</name>
    <name evidence="2" type="ORF">QE210_19595</name>
</gene>
<geneLocation type="plasmid" evidence="2 3">
    <name>paPv4</name>
</geneLocation>
<accession>A0AA95GRM8</accession>
<dbReference type="EMBL" id="CP123508">
    <property type="protein sequence ID" value="WGM03627.1"/>
    <property type="molecule type" value="Genomic_DNA"/>
</dbReference>
<name>A0AA95GRM8_9GAMM</name>
<dbReference type="InterPro" id="IPR039555">
    <property type="entry name" value="TraF/TrbB"/>
</dbReference>
<feature type="signal peptide" evidence="1">
    <location>
        <begin position="1"/>
        <end position="24"/>
    </location>
</feature>
<dbReference type="RefSeq" id="WP_280626858.1">
    <property type="nucleotide sequence ID" value="NZ_CP123508.1"/>
</dbReference>
<evidence type="ECO:0000313" key="3">
    <source>
        <dbReference type="Proteomes" id="UP001177595"/>
    </source>
</evidence>
<protein>
    <submittedName>
        <fullName evidence="2">Type-F conjugative transfer system pilin assembly thiol-disulfide isomerase TrbB</fullName>
    </submittedName>
</protein>
<proteinExistence type="predicted"/>
<evidence type="ECO:0000313" key="2">
    <source>
        <dbReference type="EMBL" id="WGM03627.1"/>
    </source>
</evidence>
<dbReference type="SUPFAM" id="SSF52833">
    <property type="entry name" value="Thioredoxin-like"/>
    <property type="match status" value="1"/>
</dbReference>
<dbReference type="GO" id="GO:0016853">
    <property type="term" value="F:isomerase activity"/>
    <property type="evidence" value="ECO:0007669"/>
    <property type="project" value="UniProtKB-KW"/>
</dbReference>
<dbReference type="InterPro" id="IPR014109">
    <property type="entry name" value="Thiol-disulphide_isomerase_rbB"/>
</dbReference>
<organism evidence="2 3">
    <name type="scientific">Arsenophonus nasoniae</name>
    <name type="common">son-killer infecting Nasonia vitripennis</name>
    <dbReference type="NCBI Taxonomy" id="638"/>
    <lineage>
        <taxon>Bacteria</taxon>
        <taxon>Pseudomonadati</taxon>
        <taxon>Pseudomonadota</taxon>
        <taxon>Gammaproteobacteria</taxon>
        <taxon>Enterobacterales</taxon>
        <taxon>Morganellaceae</taxon>
        <taxon>Arsenophonus</taxon>
    </lineage>
</organism>
<dbReference type="InterPro" id="IPR036249">
    <property type="entry name" value="Thioredoxin-like_sf"/>
</dbReference>
<dbReference type="Proteomes" id="UP001177595">
    <property type="component" value="Plasmid paPv4"/>
</dbReference>